<protein>
    <recommendedName>
        <fullName evidence="2">GRF-like zinc ribbon domain-containing protein</fullName>
    </recommendedName>
</protein>
<gene>
    <name evidence="3" type="ORF">N7494_012235</name>
</gene>
<feature type="domain" description="GRF-like zinc ribbon" evidence="2">
    <location>
        <begin position="22"/>
        <end position="61"/>
    </location>
</feature>
<accession>A0AAD6CMY7</accession>
<dbReference type="AlphaFoldDB" id="A0AAD6CMY7"/>
<proteinExistence type="predicted"/>
<evidence type="ECO:0000259" key="2">
    <source>
        <dbReference type="Pfam" id="PF23549"/>
    </source>
</evidence>
<sequence length="140" mass="15276">MRQSPPSTIMTIQLLERATQGWKCQQCGLPGVRLSTRPGSSSATGRAYYKCVPCNRSLGLCPCTTPGDRTTSTCPCSDSESSDAESPSLEDEPHGDFMFSKKQTVNPHNPNSGFDEDWEANCSPAFMVSRFKATGKELLF</sequence>
<feature type="compositionally biased region" description="Polar residues" evidence="1">
    <location>
        <begin position="101"/>
        <end position="111"/>
    </location>
</feature>
<dbReference type="Pfam" id="PF23549">
    <property type="entry name" value="Zn_ribbon_GRF_2"/>
    <property type="match status" value="1"/>
</dbReference>
<evidence type="ECO:0000313" key="4">
    <source>
        <dbReference type="Proteomes" id="UP001220324"/>
    </source>
</evidence>
<dbReference type="Proteomes" id="UP001220324">
    <property type="component" value="Unassembled WGS sequence"/>
</dbReference>
<comment type="caution">
    <text evidence="3">The sequence shown here is derived from an EMBL/GenBank/DDBJ whole genome shotgun (WGS) entry which is preliminary data.</text>
</comment>
<keyword evidence="4" id="KW-1185">Reference proteome</keyword>
<reference evidence="3 4" key="1">
    <citation type="journal article" date="2023" name="IMA Fungus">
        <title>Comparative genomic study of the Penicillium genus elucidates a diverse pangenome and 15 lateral gene transfer events.</title>
        <authorList>
            <person name="Petersen C."/>
            <person name="Sorensen T."/>
            <person name="Nielsen M.R."/>
            <person name="Sondergaard T.E."/>
            <person name="Sorensen J.L."/>
            <person name="Fitzpatrick D.A."/>
            <person name="Frisvad J.C."/>
            <person name="Nielsen K.L."/>
        </authorList>
    </citation>
    <scope>NUCLEOTIDE SEQUENCE [LARGE SCALE GENOMIC DNA]</scope>
    <source>
        <strain evidence="3 4">IBT 35679</strain>
    </source>
</reference>
<feature type="compositionally biased region" description="Low complexity" evidence="1">
    <location>
        <begin position="75"/>
        <end position="87"/>
    </location>
</feature>
<organism evidence="3 4">
    <name type="scientific">Penicillium frequentans</name>
    <dbReference type="NCBI Taxonomy" id="3151616"/>
    <lineage>
        <taxon>Eukaryota</taxon>
        <taxon>Fungi</taxon>
        <taxon>Dikarya</taxon>
        <taxon>Ascomycota</taxon>
        <taxon>Pezizomycotina</taxon>
        <taxon>Eurotiomycetes</taxon>
        <taxon>Eurotiomycetidae</taxon>
        <taxon>Eurotiales</taxon>
        <taxon>Aspergillaceae</taxon>
        <taxon>Penicillium</taxon>
    </lineage>
</organism>
<evidence type="ECO:0000313" key="3">
    <source>
        <dbReference type="EMBL" id="KAJ5525585.1"/>
    </source>
</evidence>
<feature type="region of interest" description="Disordered" evidence="1">
    <location>
        <begin position="67"/>
        <end position="111"/>
    </location>
</feature>
<name>A0AAD6CMY7_9EURO</name>
<dbReference type="InterPro" id="IPR056444">
    <property type="entry name" value="Zn_ribbon_GRF_2"/>
</dbReference>
<dbReference type="EMBL" id="JAQIZZ010000008">
    <property type="protein sequence ID" value="KAJ5525585.1"/>
    <property type="molecule type" value="Genomic_DNA"/>
</dbReference>
<evidence type="ECO:0000256" key="1">
    <source>
        <dbReference type="SAM" id="MobiDB-lite"/>
    </source>
</evidence>